<evidence type="ECO:0000313" key="2">
    <source>
        <dbReference type="EMBL" id="CAA9326230.1"/>
    </source>
</evidence>
<dbReference type="AlphaFoldDB" id="A0A6J4L7V2"/>
<feature type="region of interest" description="Disordered" evidence="1">
    <location>
        <begin position="1"/>
        <end position="52"/>
    </location>
</feature>
<accession>A0A6J4L7V2</accession>
<protein>
    <submittedName>
        <fullName evidence="2">Uncharacterized protein</fullName>
    </submittedName>
</protein>
<evidence type="ECO:0000256" key="1">
    <source>
        <dbReference type="SAM" id="MobiDB-lite"/>
    </source>
</evidence>
<sequence>MTLRHVATSIAHDHPGQSYYPDAGASARRPLRQTSTGNRAGSHGDDYLGSRT</sequence>
<dbReference type="EMBL" id="CADCUG010000042">
    <property type="protein sequence ID" value="CAA9326230.1"/>
    <property type="molecule type" value="Genomic_DNA"/>
</dbReference>
<organism evidence="2">
    <name type="scientific">uncultured Nocardioidaceae bacterium</name>
    <dbReference type="NCBI Taxonomy" id="253824"/>
    <lineage>
        <taxon>Bacteria</taxon>
        <taxon>Bacillati</taxon>
        <taxon>Actinomycetota</taxon>
        <taxon>Actinomycetes</taxon>
        <taxon>Propionibacteriales</taxon>
        <taxon>Nocardioidaceae</taxon>
        <taxon>environmental samples</taxon>
    </lineage>
</organism>
<reference evidence="2" key="1">
    <citation type="submission" date="2020-02" db="EMBL/GenBank/DDBJ databases">
        <authorList>
            <person name="Meier V. D."/>
        </authorList>
    </citation>
    <scope>NUCLEOTIDE SEQUENCE</scope>
    <source>
        <strain evidence="2">AVDCRST_MAG29</strain>
    </source>
</reference>
<gene>
    <name evidence="2" type="ORF">AVDCRST_MAG29-761</name>
</gene>
<feature type="compositionally biased region" description="Basic and acidic residues" evidence="1">
    <location>
        <begin position="42"/>
        <end position="52"/>
    </location>
</feature>
<name>A0A6J4L7V2_9ACTN</name>
<proteinExistence type="predicted"/>